<dbReference type="Gene3D" id="3.40.50.1010">
    <property type="entry name" value="5'-nuclease"/>
    <property type="match status" value="1"/>
</dbReference>
<gene>
    <name evidence="1" type="ORF">ROR02_21580</name>
</gene>
<sequence length="117" mass="12225">MSVVTVHEIERGIATLGSKGATAKAARLKVWLAGLLDGFGDRILGLDLQAAVLSGHLEARALAIGHAPGMADAMVAGIAKSHDLVVITRNGRHFQPFGIAVLSPEEAARRQEGNLEP</sequence>
<dbReference type="SUPFAM" id="SSF88723">
    <property type="entry name" value="PIN domain-like"/>
    <property type="match status" value="1"/>
</dbReference>
<protein>
    <recommendedName>
        <fullName evidence="3">PIN domain-containing protein</fullName>
    </recommendedName>
</protein>
<keyword evidence="2" id="KW-1185">Reference proteome</keyword>
<evidence type="ECO:0008006" key="3">
    <source>
        <dbReference type="Google" id="ProtNLM"/>
    </source>
</evidence>
<proteinExistence type="predicted"/>
<name>A0A512H992_9PROT</name>
<comment type="caution">
    <text evidence="1">The sequence shown here is derived from an EMBL/GenBank/DDBJ whole genome shotgun (WGS) entry which is preliminary data.</text>
</comment>
<evidence type="ECO:0000313" key="1">
    <source>
        <dbReference type="EMBL" id="GEO82027.1"/>
    </source>
</evidence>
<reference evidence="1 2" key="1">
    <citation type="submission" date="2019-07" db="EMBL/GenBank/DDBJ databases">
        <title>Whole genome shotgun sequence of Rhodospirillum oryzae NBRC 107573.</title>
        <authorList>
            <person name="Hosoyama A."/>
            <person name="Uohara A."/>
            <person name="Ohji S."/>
            <person name="Ichikawa N."/>
        </authorList>
    </citation>
    <scope>NUCLEOTIDE SEQUENCE [LARGE SCALE GENOMIC DNA]</scope>
    <source>
        <strain evidence="1 2">NBRC 107573</strain>
    </source>
</reference>
<dbReference type="AlphaFoldDB" id="A0A512H992"/>
<evidence type="ECO:0000313" key="2">
    <source>
        <dbReference type="Proteomes" id="UP000321567"/>
    </source>
</evidence>
<dbReference type="Proteomes" id="UP000321567">
    <property type="component" value="Unassembled WGS sequence"/>
</dbReference>
<dbReference type="EMBL" id="BJZO01000057">
    <property type="protein sequence ID" value="GEO82027.1"/>
    <property type="molecule type" value="Genomic_DNA"/>
</dbReference>
<organism evidence="1 2">
    <name type="scientific">Pararhodospirillum oryzae</name>
    <dbReference type="NCBI Taxonomy" id="478448"/>
    <lineage>
        <taxon>Bacteria</taxon>
        <taxon>Pseudomonadati</taxon>
        <taxon>Pseudomonadota</taxon>
        <taxon>Alphaproteobacteria</taxon>
        <taxon>Rhodospirillales</taxon>
        <taxon>Rhodospirillaceae</taxon>
        <taxon>Pararhodospirillum</taxon>
    </lineage>
</organism>
<dbReference type="InterPro" id="IPR029060">
    <property type="entry name" value="PIN-like_dom_sf"/>
</dbReference>
<accession>A0A512H992</accession>